<organism evidence="1 2">
    <name type="scientific">Sphingobium psychrophilum</name>
    <dbReference type="NCBI Taxonomy" id="2728834"/>
    <lineage>
        <taxon>Bacteria</taxon>
        <taxon>Pseudomonadati</taxon>
        <taxon>Pseudomonadota</taxon>
        <taxon>Alphaproteobacteria</taxon>
        <taxon>Sphingomonadales</taxon>
        <taxon>Sphingomonadaceae</taxon>
        <taxon>Sphingobium</taxon>
    </lineage>
</organism>
<name>A0A7X9ZRR4_9SPHN</name>
<evidence type="ECO:0000313" key="2">
    <source>
        <dbReference type="Proteomes" id="UP000519023"/>
    </source>
</evidence>
<protein>
    <submittedName>
        <fullName evidence="1">Host attachment protein</fullName>
    </submittedName>
</protein>
<accession>A0A7X9ZRR4</accession>
<dbReference type="EMBL" id="JABBFV010000005">
    <property type="protein sequence ID" value="NML10285.1"/>
    <property type="molecule type" value="Genomic_DNA"/>
</dbReference>
<reference evidence="1 2" key="1">
    <citation type="submission" date="2020-04" db="EMBL/GenBank/DDBJ databases">
        <title>Sphingobium sp. AR-3-1 isolated from Arctic soil.</title>
        <authorList>
            <person name="Dahal R.H."/>
            <person name="Chaudhary D.K."/>
        </authorList>
    </citation>
    <scope>NUCLEOTIDE SEQUENCE [LARGE SCALE GENOMIC DNA]</scope>
    <source>
        <strain evidence="1 2">AR-3-1</strain>
    </source>
</reference>
<gene>
    <name evidence="1" type="ORF">HHL08_08995</name>
</gene>
<dbReference type="AlphaFoldDB" id="A0A7X9ZRR4"/>
<sequence>MLIPHDTTILVVDGGHVQVLRNRGTDAAPELELLHEQAMKNPPSRAMATDAPGRSFGSAVPTRSAYADADYHQRREDRFGQEALQAVASLGRQGRPLILIAPPRMLGVLRSDLDPTMQGHILAEIAKDFAQRHATDILKLLRSHQI</sequence>
<dbReference type="Pfam" id="PF18856">
    <property type="entry name" value="baeRF_family12"/>
    <property type="match status" value="1"/>
</dbReference>
<evidence type="ECO:0000313" key="1">
    <source>
        <dbReference type="EMBL" id="NML10285.1"/>
    </source>
</evidence>
<dbReference type="InterPro" id="IPR041374">
    <property type="entry name" value="BaeRF_family12"/>
</dbReference>
<proteinExistence type="predicted"/>
<dbReference type="Proteomes" id="UP000519023">
    <property type="component" value="Unassembled WGS sequence"/>
</dbReference>
<dbReference type="RefSeq" id="WP_048576341.1">
    <property type="nucleotide sequence ID" value="NZ_JABBFV010000005.1"/>
</dbReference>
<keyword evidence="2" id="KW-1185">Reference proteome</keyword>
<comment type="caution">
    <text evidence="1">The sequence shown here is derived from an EMBL/GenBank/DDBJ whole genome shotgun (WGS) entry which is preliminary data.</text>
</comment>